<dbReference type="RefSeq" id="WP_143342529.1">
    <property type="nucleotide sequence ID" value="NZ_JAGIOO010000001.1"/>
</dbReference>
<sequence>MNAVPLPIPCTRPQAVAALGERGLRSALSRKQLVHLWSSLLVPASRLNDHRTRAVGALLLAGPESALTGPTAAQVYGWTSARSPTIHVTVPYSRWSRSRPGLVMHHDRFSPDDVLLLDGLRVLAPPYVLVELLCGRDSRAGLACTDEAFRELAPDLREQFRQEIGERLRARDDRRGVPRAQMLLDLATGLPESPAESSMLLVLVDGGFPPPVLQHEIRDTAGDLVYRLDFAWPDLRVALEHDGYEAHELRADQDAERDRRLAGRGWLTVRAAAADLAGPEELFARLRRALKSRGWPG</sequence>
<accession>A0ABS5APM8</accession>
<organism evidence="2 3">
    <name type="scientific">Crossiella equi</name>
    <dbReference type="NCBI Taxonomy" id="130796"/>
    <lineage>
        <taxon>Bacteria</taxon>
        <taxon>Bacillati</taxon>
        <taxon>Actinomycetota</taxon>
        <taxon>Actinomycetes</taxon>
        <taxon>Pseudonocardiales</taxon>
        <taxon>Pseudonocardiaceae</taxon>
        <taxon>Crossiella</taxon>
    </lineage>
</organism>
<evidence type="ECO:0000259" key="1">
    <source>
        <dbReference type="Pfam" id="PF04480"/>
    </source>
</evidence>
<proteinExistence type="predicted"/>
<feature type="domain" description="DUF559" evidence="1">
    <location>
        <begin position="226"/>
        <end position="273"/>
    </location>
</feature>
<dbReference type="EMBL" id="JAGIOO010000001">
    <property type="protein sequence ID" value="MBP2478386.1"/>
    <property type="molecule type" value="Genomic_DNA"/>
</dbReference>
<comment type="caution">
    <text evidence="2">The sequence shown here is derived from an EMBL/GenBank/DDBJ whole genome shotgun (WGS) entry which is preliminary data.</text>
</comment>
<dbReference type="InterPro" id="IPR007569">
    <property type="entry name" value="DUF559"/>
</dbReference>
<dbReference type="Pfam" id="PF04480">
    <property type="entry name" value="DUF559"/>
    <property type="match status" value="1"/>
</dbReference>
<reference evidence="2 3" key="1">
    <citation type="submission" date="2021-03" db="EMBL/GenBank/DDBJ databases">
        <title>Sequencing the genomes of 1000 actinobacteria strains.</title>
        <authorList>
            <person name="Klenk H.-P."/>
        </authorList>
    </citation>
    <scope>NUCLEOTIDE SEQUENCE [LARGE SCALE GENOMIC DNA]</scope>
    <source>
        <strain evidence="2 3">DSM 44580</strain>
    </source>
</reference>
<evidence type="ECO:0000313" key="2">
    <source>
        <dbReference type="EMBL" id="MBP2478386.1"/>
    </source>
</evidence>
<protein>
    <recommendedName>
        <fullName evidence="1">DUF559 domain-containing protein</fullName>
    </recommendedName>
</protein>
<evidence type="ECO:0000313" key="3">
    <source>
        <dbReference type="Proteomes" id="UP001519363"/>
    </source>
</evidence>
<name>A0ABS5APM8_9PSEU</name>
<keyword evidence="3" id="KW-1185">Reference proteome</keyword>
<dbReference type="Proteomes" id="UP001519363">
    <property type="component" value="Unassembled WGS sequence"/>
</dbReference>
<gene>
    <name evidence="2" type="ORF">JOF53_007258</name>
</gene>